<dbReference type="PANTHER" id="PTHR12653">
    <property type="entry name" value="NADH-UBIQUINONE OXIDOREDUCTASE 13 KD-B SUBUNIT"/>
    <property type="match status" value="1"/>
</dbReference>
<evidence type="ECO:0000256" key="8">
    <source>
        <dbReference type="ARBA" id="ARBA00023136"/>
    </source>
</evidence>
<sequence length="160" mass="18559">GPPDEGHRKAVERFTKHRLKFCQEEEEEDWEAIEKRLGGQLEEELIEEARDEFNLIEKMVGESGMPVVFLMTINAVPLEEGYLKAVESLIKRRLKVCHAMVDRKAIEKRLGCGQVKELKEDARDELKLVEKMVELVPWGVPDEYECEVTEDDVLVPKHEE</sequence>
<dbReference type="EMBL" id="CAMGYJ010000010">
    <property type="protein sequence ID" value="CAI0546451.1"/>
    <property type="molecule type" value="Genomic_DNA"/>
</dbReference>
<dbReference type="GO" id="GO:0022904">
    <property type="term" value="P:respiratory electron transport chain"/>
    <property type="evidence" value="ECO:0007669"/>
    <property type="project" value="InterPro"/>
</dbReference>
<keyword evidence="6" id="KW-0249">Electron transport</keyword>
<evidence type="ECO:0000256" key="7">
    <source>
        <dbReference type="ARBA" id="ARBA00023128"/>
    </source>
</evidence>
<keyword evidence="5" id="KW-0999">Mitochondrion inner membrane</keyword>
<keyword evidence="3" id="KW-0813">Transport</keyword>
<reference evidence="9" key="1">
    <citation type="submission" date="2022-08" db="EMBL/GenBank/DDBJ databases">
        <authorList>
            <person name="Gutierrez-Valencia J."/>
        </authorList>
    </citation>
    <scope>NUCLEOTIDE SEQUENCE</scope>
</reference>
<evidence type="ECO:0000256" key="5">
    <source>
        <dbReference type="ARBA" id="ARBA00022792"/>
    </source>
</evidence>
<dbReference type="Pfam" id="PF04716">
    <property type="entry name" value="ETC_C1_NDUFA5"/>
    <property type="match status" value="2"/>
</dbReference>
<name>A0AAV0QNH6_9ROSI</name>
<protein>
    <submittedName>
        <fullName evidence="9">Uncharacterized protein</fullName>
    </submittedName>
</protein>
<dbReference type="GO" id="GO:0005743">
    <property type="term" value="C:mitochondrial inner membrane"/>
    <property type="evidence" value="ECO:0007669"/>
    <property type="project" value="UniProtKB-SubCell"/>
</dbReference>
<evidence type="ECO:0000256" key="6">
    <source>
        <dbReference type="ARBA" id="ARBA00022982"/>
    </source>
</evidence>
<evidence type="ECO:0000313" key="10">
    <source>
        <dbReference type="Proteomes" id="UP001154282"/>
    </source>
</evidence>
<dbReference type="Proteomes" id="UP001154282">
    <property type="component" value="Unassembled WGS sequence"/>
</dbReference>
<comment type="subcellular location">
    <subcellularLocation>
        <location evidence="1">Mitochondrion inner membrane</location>
        <topology evidence="1">Peripheral membrane protein</topology>
        <orientation evidence="1">Matrix side</orientation>
    </subcellularLocation>
</comment>
<keyword evidence="10" id="KW-1185">Reference proteome</keyword>
<keyword evidence="7" id="KW-0496">Mitochondrion</keyword>
<dbReference type="PANTHER" id="PTHR12653:SF0">
    <property type="entry name" value="NADH DEHYDROGENASE [UBIQUINONE] 1 ALPHA SUBCOMPLEX SUBUNIT 5"/>
    <property type="match status" value="1"/>
</dbReference>
<evidence type="ECO:0000313" key="9">
    <source>
        <dbReference type="EMBL" id="CAI0546451.1"/>
    </source>
</evidence>
<evidence type="ECO:0000256" key="1">
    <source>
        <dbReference type="ARBA" id="ARBA00004443"/>
    </source>
</evidence>
<comment type="similarity">
    <text evidence="2">Belongs to the complex I NDUFA5 subunit family.</text>
</comment>
<dbReference type="InterPro" id="IPR006806">
    <property type="entry name" value="NDUFA5"/>
</dbReference>
<keyword evidence="4" id="KW-0679">Respiratory chain</keyword>
<organism evidence="9 10">
    <name type="scientific">Linum tenue</name>
    <dbReference type="NCBI Taxonomy" id="586396"/>
    <lineage>
        <taxon>Eukaryota</taxon>
        <taxon>Viridiplantae</taxon>
        <taxon>Streptophyta</taxon>
        <taxon>Embryophyta</taxon>
        <taxon>Tracheophyta</taxon>
        <taxon>Spermatophyta</taxon>
        <taxon>Magnoliopsida</taxon>
        <taxon>eudicotyledons</taxon>
        <taxon>Gunneridae</taxon>
        <taxon>Pentapetalae</taxon>
        <taxon>rosids</taxon>
        <taxon>fabids</taxon>
        <taxon>Malpighiales</taxon>
        <taxon>Linaceae</taxon>
        <taxon>Linum</taxon>
    </lineage>
</organism>
<proteinExistence type="inferred from homology"/>
<evidence type="ECO:0000256" key="3">
    <source>
        <dbReference type="ARBA" id="ARBA00022448"/>
    </source>
</evidence>
<feature type="non-terminal residue" evidence="9">
    <location>
        <position position="1"/>
    </location>
</feature>
<comment type="caution">
    <text evidence="9">The sequence shown here is derived from an EMBL/GenBank/DDBJ whole genome shotgun (WGS) entry which is preliminary data.</text>
</comment>
<evidence type="ECO:0000256" key="4">
    <source>
        <dbReference type="ARBA" id="ARBA00022660"/>
    </source>
</evidence>
<accession>A0AAV0QNH6</accession>
<dbReference type="AlphaFoldDB" id="A0AAV0QNH6"/>
<keyword evidence="8" id="KW-0472">Membrane</keyword>
<evidence type="ECO:0000256" key="2">
    <source>
        <dbReference type="ARBA" id="ARBA00010261"/>
    </source>
</evidence>
<gene>
    <name evidence="9" type="ORF">LITE_LOCUS43975</name>
</gene>